<feature type="transmembrane region" description="Helical" evidence="7">
    <location>
        <begin position="213"/>
        <end position="238"/>
    </location>
</feature>
<proteinExistence type="inferred from homology"/>
<dbReference type="CDD" id="cd06261">
    <property type="entry name" value="TM_PBP2"/>
    <property type="match status" value="1"/>
</dbReference>
<dbReference type="Proteomes" id="UP001597285">
    <property type="component" value="Unassembled WGS sequence"/>
</dbReference>
<evidence type="ECO:0000313" key="10">
    <source>
        <dbReference type="Proteomes" id="UP001597285"/>
    </source>
</evidence>
<evidence type="ECO:0000256" key="4">
    <source>
        <dbReference type="ARBA" id="ARBA00022692"/>
    </source>
</evidence>
<evidence type="ECO:0000313" key="9">
    <source>
        <dbReference type="EMBL" id="MFD1800493.1"/>
    </source>
</evidence>
<feature type="domain" description="ABC transmembrane type-1" evidence="8">
    <location>
        <begin position="103"/>
        <end position="298"/>
    </location>
</feature>
<keyword evidence="6 7" id="KW-0472">Membrane</keyword>
<evidence type="ECO:0000256" key="5">
    <source>
        <dbReference type="ARBA" id="ARBA00022989"/>
    </source>
</evidence>
<feature type="transmembrane region" description="Helical" evidence="7">
    <location>
        <begin position="170"/>
        <end position="192"/>
    </location>
</feature>
<evidence type="ECO:0000259" key="8">
    <source>
        <dbReference type="PROSITE" id="PS50928"/>
    </source>
</evidence>
<evidence type="ECO:0000256" key="7">
    <source>
        <dbReference type="RuleBase" id="RU363032"/>
    </source>
</evidence>
<keyword evidence="3" id="KW-1003">Cell membrane</keyword>
<dbReference type="InterPro" id="IPR035906">
    <property type="entry name" value="MetI-like_sf"/>
</dbReference>
<evidence type="ECO:0000256" key="3">
    <source>
        <dbReference type="ARBA" id="ARBA00022475"/>
    </source>
</evidence>
<feature type="transmembrane region" description="Helical" evidence="7">
    <location>
        <begin position="41"/>
        <end position="66"/>
    </location>
</feature>
<comment type="caution">
    <text evidence="9">The sequence shown here is derived from an EMBL/GenBank/DDBJ whole genome shotgun (WGS) entry which is preliminary data.</text>
</comment>
<dbReference type="PROSITE" id="PS50928">
    <property type="entry name" value="ABC_TM1"/>
    <property type="match status" value="1"/>
</dbReference>
<evidence type="ECO:0000256" key="6">
    <source>
        <dbReference type="ARBA" id="ARBA00023136"/>
    </source>
</evidence>
<dbReference type="InterPro" id="IPR000515">
    <property type="entry name" value="MetI-like"/>
</dbReference>
<feature type="transmembrane region" description="Helical" evidence="7">
    <location>
        <begin position="138"/>
        <end position="158"/>
    </location>
</feature>
<name>A0ABW4NPY2_9LACT</name>
<feature type="transmembrane region" description="Helical" evidence="7">
    <location>
        <begin position="289"/>
        <end position="309"/>
    </location>
</feature>
<sequence>MQTEESYAAVEVKSKNKDTDKKKKKHIHSVNYKGFGKKTNIFFNILIGLFAFSCVFPFIFIIILSFSDETAMVVNGYQLIPETWSLDGYRYLAQMGDQIIQALFVTVFVTVVGTLINTTLTSSYAYAISRKDFKFRKFFTMFALVTMLFSAGLVPGYIVMTSLLGLKDTIWALILPMAMSPFNIIVMRTFFIRSVPNSIIESARIDGAGELRTFWKIVLPLAVPGIATISLFAAIGFWNDWFNALLYIQSDNLMPLQYVLMQIQSNIEFMIENAGMSSMIGAAGIPKEATRMAMVVISTLPIALSYPFFQKYFISGLTIGGVKE</sequence>
<dbReference type="RefSeq" id="WP_082664172.1">
    <property type="nucleotide sequence ID" value="NZ_JBHSQC010000002.1"/>
</dbReference>
<feature type="transmembrane region" description="Helical" evidence="7">
    <location>
        <begin position="99"/>
        <end position="126"/>
    </location>
</feature>
<keyword evidence="4 7" id="KW-0812">Transmembrane</keyword>
<dbReference type="PANTHER" id="PTHR43744">
    <property type="entry name" value="ABC TRANSPORTER PERMEASE PROTEIN MG189-RELATED-RELATED"/>
    <property type="match status" value="1"/>
</dbReference>
<comment type="subcellular location">
    <subcellularLocation>
        <location evidence="1 7">Cell membrane</location>
        <topology evidence="1 7">Multi-pass membrane protein</topology>
    </subcellularLocation>
</comment>
<organism evidence="9 10">
    <name type="scientific">Carnobacterium antarcticum</name>
    <dbReference type="NCBI Taxonomy" id="2126436"/>
    <lineage>
        <taxon>Bacteria</taxon>
        <taxon>Bacillati</taxon>
        <taxon>Bacillota</taxon>
        <taxon>Bacilli</taxon>
        <taxon>Lactobacillales</taxon>
        <taxon>Carnobacteriaceae</taxon>
        <taxon>Carnobacterium</taxon>
    </lineage>
</organism>
<dbReference type="Pfam" id="PF00528">
    <property type="entry name" value="BPD_transp_1"/>
    <property type="match status" value="1"/>
</dbReference>
<dbReference type="SUPFAM" id="SSF161098">
    <property type="entry name" value="MetI-like"/>
    <property type="match status" value="1"/>
</dbReference>
<reference evidence="10" key="1">
    <citation type="journal article" date="2019" name="Int. J. Syst. Evol. Microbiol.">
        <title>The Global Catalogue of Microorganisms (GCM) 10K type strain sequencing project: providing services to taxonomists for standard genome sequencing and annotation.</title>
        <authorList>
            <consortium name="The Broad Institute Genomics Platform"/>
            <consortium name="The Broad Institute Genome Sequencing Center for Infectious Disease"/>
            <person name="Wu L."/>
            <person name="Ma J."/>
        </authorList>
    </citation>
    <scope>NUCLEOTIDE SEQUENCE [LARGE SCALE GENOMIC DNA]</scope>
    <source>
        <strain evidence="10">KCTC 42143</strain>
    </source>
</reference>
<dbReference type="Gene3D" id="1.10.3720.10">
    <property type="entry name" value="MetI-like"/>
    <property type="match status" value="1"/>
</dbReference>
<accession>A0ABW4NPY2</accession>
<dbReference type="PANTHER" id="PTHR43744:SF9">
    <property type="entry name" value="POLYGALACTURONAN_RHAMNOGALACTURONAN TRANSPORT SYSTEM PERMEASE PROTEIN YTCP"/>
    <property type="match status" value="1"/>
</dbReference>
<keyword evidence="5 7" id="KW-1133">Transmembrane helix</keyword>
<keyword evidence="10" id="KW-1185">Reference proteome</keyword>
<gene>
    <name evidence="9" type="ORF">ACFSBK_11600</name>
</gene>
<comment type="similarity">
    <text evidence="7">Belongs to the binding-protein-dependent transport system permease family.</text>
</comment>
<evidence type="ECO:0000256" key="2">
    <source>
        <dbReference type="ARBA" id="ARBA00022448"/>
    </source>
</evidence>
<evidence type="ECO:0000256" key="1">
    <source>
        <dbReference type="ARBA" id="ARBA00004651"/>
    </source>
</evidence>
<keyword evidence="2 7" id="KW-0813">Transport</keyword>
<dbReference type="EMBL" id="JBHUFF010000022">
    <property type="protein sequence ID" value="MFD1800493.1"/>
    <property type="molecule type" value="Genomic_DNA"/>
</dbReference>
<protein>
    <submittedName>
        <fullName evidence="9">Carbohydrate ABC transporter permease</fullName>
    </submittedName>
</protein>